<dbReference type="GO" id="GO:1904047">
    <property type="term" value="F:S-adenosyl-L-methionine binding"/>
    <property type="evidence" value="ECO:0007669"/>
    <property type="project" value="TreeGrafter"/>
</dbReference>
<keyword evidence="3" id="KW-0949">S-adenosyl-L-methionine</keyword>
<dbReference type="AlphaFoldDB" id="A0A318IEE9"/>
<dbReference type="InterPro" id="IPR029063">
    <property type="entry name" value="SAM-dependent_MTases_sf"/>
</dbReference>
<keyword evidence="5" id="KW-1185">Reference proteome</keyword>
<evidence type="ECO:0000256" key="3">
    <source>
        <dbReference type="ARBA" id="ARBA00022691"/>
    </source>
</evidence>
<protein>
    <submittedName>
        <fullName evidence="4">DNA adenine methylase Dam</fullName>
    </submittedName>
</protein>
<evidence type="ECO:0000313" key="5">
    <source>
        <dbReference type="Proteomes" id="UP000248314"/>
    </source>
</evidence>
<name>A0A318IEE9_9BACT</name>
<evidence type="ECO:0000256" key="2">
    <source>
        <dbReference type="ARBA" id="ARBA00022679"/>
    </source>
</evidence>
<dbReference type="PANTHER" id="PTHR30481">
    <property type="entry name" value="DNA ADENINE METHYLASE"/>
    <property type="match status" value="1"/>
</dbReference>
<evidence type="ECO:0000313" key="4">
    <source>
        <dbReference type="EMBL" id="PXX23121.1"/>
    </source>
</evidence>
<evidence type="ECO:0000256" key="1">
    <source>
        <dbReference type="ARBA" id="ARBA00022603"/>
    </source>
</evidence>
<sequence length="147" mass="16687">MADSDLLQRVDILCGDFDATKRYAREDTLFYLDPPYKPLNSTSSFNTYVKEPFDDAEQVRLRNFCNEVSGRGSLFVLSNSDVKGYDPKDNFFDNLYAAYHIQRVFATRMINSNAEKRGKLTELMISNIEQGEGGNAYNPIVLKSLCG</sequence>
<keyword evidence="2" id="KW-0808">Transferase</keyword>
<dbReference type="Gene3D" id="3.40.50.150">
    <property type="entry name" value="Vaccinia Virus protein VP39"/>
    <property type="match status" value="1"/>
</dbReference>
<dbReference type="EMBL" id="QJJX01000007">
    <property type="protein sequence ID" value="PXX23121.1"/>
    <property type="molecule type" value="Genomic_DNA"/>
</dbReference>
<comment type="caution">
    <text evidence="4">The sequence shown here is derived from an EMBL/GenBank/DDBJ whole genome shotgun (WGS) entry which is preliminary data.</text>
</comment>
<dbReference type="Pfam" id="PF02086">
    <property type="entry name" value="MethyltransfD12"/>
    <property type="match status" value="1"/>
</dbReference>
<reference evidence="4 5" key="1">
    <citation type="submission" date="2018-05" db="EMBL/GenBank/DDBJ databases">
        <title>Genomic Encyclopedia of Type Strains, Phase I: the one thousand microbial genomes (KMG-I) project.</title>
        <authorList>
            <person name="Kyrpides N."/>
        </authorList>
    </citation>
    <scope>NUCLEOTIDE SEQUENCE [LARGE SCALE GENOMIC DNA]</scope>
    <source>
        <strain evidence="4 5">DSM 15611</strain>
    </source>
</reference>
<dbReference type="SUPFAM" id="SSF53335">
    <property type="entry name" value="S-adenosyl-L-methionine-dependent methyltransferases"/>
    <property type="match status" value="1"/>
</dbReference>
<dbReference type="GO" id="GO:0006298">
    <property type="term" value="P:mismatch repair"/>
    <property type="evidence" value="ECO:0007669"/>
    <property type="project" value="TreeGrafter"/>
</dbReference>
<accession>A0A318IEE9</accession>
<dbReference type="Proteomes" id="UP000248314">
    <property type="component" value="Unassembled WGS sequence"/>
</dbReference>
<dbReference type="GO" id="GO:0009007">
    <property type="term" value="F:site-specific DNA-methyltransferase (adenine-specific) activity"/>
    <property type="evidence" value="ECO:0007669"/>
    <property type="project" value="UniProtKB-EC"/>
</dbReference>
<keyword evidence="1 4" id="KW-0489">Methyltransferase</keyword>
<gene>
    <name evidence="4" type="ORF">EJ73_00786</name>
</gene>
<organism evidence="4 5">
    <name type="scientific">Hoylesella shahii DSM 15611 = JCM 12083</name>
    <dbReference type="NCBI Taxonomy" id="1122991"/>
    <lineage>
        <taxon>Bacteria</taxon>
        <taxon>Pseudomonadati</taxon>
        <taxon>Bacteroidota</taxon>
        <taxon>Bacteroidia</taxon>
        <taxon>Bacteroidales</taxon>
        <taxon>Prevotellaceae</taxon>
        <taxon>Hoylesella</taxon>
    </lineage>
</organism>
<proteinExistence type="predicted"/>
<dbReference type="GO" id="GO:0043565">
    <property type="term" value="F:sequence-specific DNA binding"/>
    <property type="evidence" value="ECO:0007669"/>
    <property type="project" value="TreeGrafter"/>
</dbReference>
<dbReference type="InterPro" id="IPR012327">
    <property type="entry name" value="MeTrfase_D12"/>
</dbReference>
<dbReference type="PANTHER" id="PTHR30481:SF3">
    <property type="entry name" value="DNA ADENINE METHYLASE"/>
    <property type="match status" value="1"/>
</dbReference>
<dbReference type="STRING" id="1122991.GCA_000613445_00566"/>
<dbReference type="GO" id="GO:0009307">
    <property type="term" value="P:DNA restriction-modification system"/>
    <property type="evidence" value="ECO:0007669"/>
    <property type="project" value="InterPro"/>
</dbReference>
<dbReference type="GO" id="GO:0032259">
    <property type="term" value="P:methylation"/>
    <property type="evidence" value="ECO:0007669"/>
    <property type="project" value="UniProtKB-KW"/>
</dbReference>